<evidence type="ECO:0000313" key="2">
    <source>
        <dbReference type="Proteomes" id="UP001203207"/>
    </source>
</evidence>
<reference evidence="1" key="1">
    <citation type="journal article" date="2022" name="Syst. Appl. Microbiol.">
        <title>Natronocalculus amylovorans gen. nov., sp. nov., and Natranaeroarchaeum aerophilus sp. nov., dominant culturable amylolytic natronoarchaea from hypersaline soda lakes in southwestern Siberia.</title>
        <authorList>
            <person name="Sorokin D.Y."/>
            <person name="Elcheninov A.G."/>
            <person name="Khizhniak T.V."/>
            <person name="Koenen M."/>
            <person name="Bale N.J."/>
            <person name="Damste J.S.S."/>
            <person name="Kublanov I.V."/>
        </authorList>
    </citation>
    <scope>NUCLEOTIDE SEQUENCE</scope>
    <source>
        <strain evidence="1">AArc-St2</strain>
    </source>
</reference>
<reference evidence="1" key="2">
    <citation type="submission" date="2022-02" db="EMBL/GenBank/DDBJ databases">
        <authorList>
            <person name="Elcheninov A.G."/>
            <person name="Sorokin D.Y."/>
            <person name="Kublanov I.V."/>
        </authorList>
    </citation>
    <scope>NUCLEOTIDE SEQUENCE</scope>
    <source>
        <strain evidence="1">AArc-St2</strain>
    </source>
</reference>
<keyword evidence="2" id="KW-1185">Reference proteome</keyword>
<dbReference type="Proteomes" id="UP001203207">
    <property type="component" value="Unassembled WGS sequence"/>
</dbReference>
<sequence>MSVTICKLTVQADLTVTISRHAPGDLEAGVRRQLERIAGVSVRSLTLCGLQPGLNDLTVEAHAELLTDDIDEIEDSTSDAVAARLASGFGVSPQQVRIQQQDSLPDR</sequence>
<evidence type="ECO:0000313" key="1">
    <source>
        <dbReference type="EMBL" id="MCL9816733.1"/>
    </source>
</evidence>
<name>A0AAE3K871_9EURY</name>
<organism evidence="1 2">
    <name type="scientific">Natronocalculus amylovorans</name>
    <dbReference type="NCBI Taxonomy" id="2917812"/>
    <lineage>
        <taxon>Archaea</taxon>
        <taxon>Methanobacteriati</taxon>
        <taxon>Methanobacteriota</taxon>
        <taxon>Stenosarchaea group</taxon>
        <taxon>Halobacteria</taxon>
        <taxon>Halobacteriales</taxon>
        <taxon>Haloferacaceae</taxon>
        <taxon>Natronocalculus</taxon>
    </lineage>
</organism>
<comment type="caution">
    <text evidence="1">The sequence shown here is derived from an EMBL/GenBank/DDBJ whole genome shotgun (WGS) entry which is preliminary data.</text>
</comment>
<dbReference type="EMBL" id="JAKRVX010000002">
    <property type="protein sequence ID" value="MCL9816733.1"/>
    <property type="molecule type" value="Genomic_DNA"/>
</dbReference>
<protein>
    <submittedName>
        <fullName evidence="1">Uncharacterized protein</fullName>
    </submittedName>
</protein>
<proteinExistence type="predicted"/>
<accession>A0AAE3K871</accession>
<gene>
    <name evidence="1" type="ORF">AArcSt2_07225</name>
</gene>
<dbReference type="RefSeq" id="WP_250583561.1">
    <property type="nucleotide sequence ID" value="NZ_JAKRVX010000002.1"/>
</dbReference>
<dbReference type="AlphaFoldDB" id="A0AAE3K871"/>